<keyword evidence="10" id="KW-1185">Reference proteome</keyword>
<sequence length="221" mass="25039">MVNSIDGISVNHYSRKYQITNEVLNAVTHGIGTILAIIGTVLLIFKAIQNESLLEINTYIIYGASMCFLYLASTLYHSFSFTRMAPIFKVIDHSSIFLLIAGTYTPFCLLAIGGKLGWFICISQWIIALAGVFMKIFFLKETKKYSTALYILMGWLVIFAIKDVILSLGTWGSILLVLGGIFYTVGTIFYANAHKHYWHVIWHIFVILGSMAMYFSIYYFV</sequence>
<gene>
    <name evidence="9" type="ORF">SAMN04487984_0400</name>
</gene>
<keyword evidence="7" id="KW-0479">Metal-binding</keyword>
<evidence type="ECO:0000256" key="6">
    <source>
        <dbReference type="ARBA" id="ARBA00023136"/>
    </source>
</evidence>
<feature type="binding site" evidence="7">
    <location>
        <position position="77"/>
    </location>
    <ligand>
        <name>Zn(2+)</name>
        <dbReference type="ChEBI" id="CHEBI:29105"/>
    </ligand>
</feature>
<evidence type="ECO:0000313" key="10">
    <source>
        <dbReference type="Proteomes" id="UP000243884"/>
    </source>
</evidence>
<evidence type="ECO:0000256" key="7">
    <source>
        <dbReference type="PIRSR" id="PIRSR604254-1"/>
    </source>
</evidence>
<feature type="transmembrane region" description="Helical" evidence="8">
    <location>
        <begin position="23"/>
        <end position="48"/>
    </location>
</feature>
<dbReference type="NCBIfam" id="TIGR01065">
    <property type="entry name" value="hlyIII"/>
    <property type="match status" value="1"/>
</dbReference>
<evidence type="ECO:0000256" key="4">
    <source>
        <dbReference type="ARBA" id="ARBA00022692"/>
    </source>
</evidence>
<dbReference type="InterPro" id="IPR004254">
    <property type="entry name" value="AdipoR/HlyIII-related"/>
</dbReference>
<organism evidence="9 10">
    <name type="scientific">Aerococcus suis</name>
    <dbReference type="NCBI Taxonomy" id="371602"/>
    <lineage>
        <taxon>Bacteria</taxon>
        <taxon>Bacillati</taxon>
        <taxon>Bacillota</taxon>
        <taxon>Bacilli</taxon>
        <taxon>Lactobacillales</taxon>
        <taxon>Aerococcaceae</taxon>
        <taxon>Aerococcus</taxon>
    </lineage>
</organism>
<comment type="similarity">
    <text evidence="2">Belongs to the UPF0073 (Hly-III) family.</text>
</comment>
<feature type="transmembrane region" description="Helical" evidence="8">
    <location>
        <begin position="60"/>
        <end position="79"/>
    </location>
</feature>
<dbReference type="InterPro" id="IPR005744">
    <property type="entry name" value="Hy-lIII"/>
</dbReference>
<reference evidence="10" key="1">
    <citation type="submission" date="2017-04" db="EMBL/GenBank/DDBJ databases">
        <authorList>
            <person name="Varghese N."/>
            <person name="Submissions S."/>
        </authorList>
    </citation>
    <scope>NUCLEOTIDE SEQUENCE [LARGE SCALE GENOMIC DNA]</scope>
    <source>
        <strain evidence="10">DSM 21500</strain>
    </source>
</reference>
<dbReference type="Proteomes" id="UP000243884">
    <property type="component" value="Unassembled WGS sequence"/>
</dbReference>
<feature type="binding site" evidence="7">
    <location>
        <position position="203"/>
    </location>
    <ligand>
        <name>Zn(2+)</name>
        <dbReference type="ChEBI" id="CHEBI:29105"/>
    </ligand>
</feature>
<comment type="subcellular location">
    <subcellularLocation>
        <location evidence="1">Cell membrane</location>
        <topology evidence="1">Multi-pass membrane protein</topology>
    </subcellularLocation>
</comment>
<keyword evidence="3" id="KW-1003">Cell membrane</keyword>
<proteinExistence type="inferred from homology"/>
<dbReference type="STRING" id="371602.SAMN04487984_0400"/>
<evidence type="ECO:0000256" key="5">
    <source>
        <dbReference type="ARBA" id="ARBA00022989"/>
    </source>
</evidence>
<dbReference type="GO" id="GO:0140911">
    <property type="term" value="F:pore-forming activity"/>
    <property type="evidence" value="ECO:0007669"/>
    <property type="project" value="InterPro"/>
</dbReference>
<name>A0A1W1Y6D0_9LACT</name>
<evidence type="ECO:0000313" key="9">
    <source>
        <dbReference type="EMBL" id="SMC31695.1"/>
    </source>
</evidence>
<feature type="transmembrane region" description="Helical" evidence="8">
    <location>
        <begin position="200"/>
        <end position="220"/>
    </location>
</feature>
<dbReference type="EMBL" id="FWXK01000002">
    <property type="protein sequence ID" value="SMC31695.1"/>
    <property type="molecule type" value="Genomic_DNA"/>
</dbReference>
<feature type="transmembrane region" description="Helical" evidence="8">
    <location>
        <begin position="91"/>
        <end position="112"/>
    </location>
</feature>
<dbReference type="RefSeq" id="WP_084098010.1">
    <property type="nucleotide sequence ID" value="NZ_FWXK01000002.1"/>
</dbReference>
<accession>A0A1W1Y6D0</accession>
<protein>
    <submittedName>
        <fullName evidence="9">Hemolysin III</fullName>
    </submittedName>
</protein>
<dbReference type="OrthoDB" id="9813689at2"/>
<evidence type="ECO:0000256" key="8">
    <source>
        <dbReference type="SAM" id="Phobius"/>
    </source>
</evidence>
<evidence type="ECO:0000256" key="3">
    <source>
        <dbReference type="ARBA" id="ARBA00022475"/>
    </source>
</evidence>
<keyword evidence="5 8" id="KW-1133">Transmembrane helix</keyword>
<feature type="transmembrane region" description="Helical" evidence="8">
    <location>
        <begin position="174"/>
        <end position="193"/>
    </location>
</feature>
<dbReference type="PANTHER" id="PTHR20855">
    <property type="entry name" value="ADIPOR/PROGESTIN RECEPTOR-RELATED"/>
    <property type="match status" value="1"/>
</dbReference>
<evidence type="ECO:0000256" key="2">
    <source>
        <dbReference type="ARBA" id="ARBA00008488"/>
    </source>
</evidence>
<keyword evidence="4 8" id="KW-0812">Transmembrane</keyword>
<dbReference type="PANTHER" id="PTHR20855:SF3">
    <property type="entry name" value="LD03007P"/>
    <property type="match status" value="1"/>
</dbReference>
<feature type="transmembrane region" description="Helical" evidence="8">
    <location>
        <begin position="149"/>
        <end position="168"/>
    </location>
</feature>
<dbReference type="AlphaFoldDB" id="A0A1W1Y6D0"/>
<keyword evidence="6 8" id="KW-0472">Membrane</keyword>
<keyword evidence="7" id="KW-0862">Zinc</keyword>
<dbReference type="GO" id="GO:0046872">
    <property type="term" value="F:metal ion binding"/>
    <property type="evidence" value="ECO:0007669"/>
    <property type="project" value="UniProtKB-KW"/>
</dbReference>
<evidence type="ECO:0000256" key="1">
    <source>
        <dbReference type="ARBA" id="ARBA00004651"/>
    </source>
</evidence>
<dbReference type="Pfam" id="PF03006">
    <property type="entry name" value="HlyIII"/>
    <property type="match status" value="1"/>
</dbReference>
<dbReference type="GO" id="GO:0005886">
    <property type="term" value="C:plasma membrane"/>
    <property type="evidence" value="ECO:0007669"/>
    <property type="project" value="UniProtKB-SubCell"/>
</dbReference>
<feature type="transmembrane region" description="Helical" evidence="8">
    <location>
        <begin position="118"/>
        <end position="137"/>
    </location>
</feature>
<feature type="binding site" evidence="7">
    <location>
        <position position="199"/>
    </location>
    <ligand>
        <name>Zn(2+)</name>
        <dbReference type="ChEBI" id="CHEBI:29105"/>
    </ligand>
</feature>